<evidence type="ECO:0000256" key="1">
    <source>
        <dbReference type="SAM" id="Phobius"/>
    </source>
</evidence>
<name>A0A7D5GAQ9_9EURY</name>
<evidence type="ECO:0000313" key="2">
    <source>
        <dbReference type="EMBL" id="QLG26832.1"/>
    </source>
</evidence>
<keyword evidence="1" id="KW-1133">Transmembrane helix</keyword>
<dbReference type="OrthoDB" id="342717at2157"/>
<keyword evidence="1" id="KW-0812">Transmembrane</keyword>
<evidence type="ECO:0000313" key="3">
    <source>
        <dbReference type="Proteomes" id="UP000509750"/>
    </source>
</evidence>
<dbReference type="Pfam" id="PF20587">
    <property type="entry name" value="DUF6789"/>
    <property type="match status" value="1"/>
</dbReference>
<dbReference type="GeneID" id="56028053"/>
<dbReference type="Proteomes" id="UP000509750">
    <property type="component" value="Chromosome"/>
</dbReference>
<gene>
    <name evidence="2" type="ORF">HUG10_04430</name>
</gene>
<reference evidence="2 3" key="1">
    <citation type="submission" date="2020-07" db="EMBL/GenBank/DDBJ databases">
        <title>Gai3-2, isolated from salt lake.</title>
        <authorList>
            <person name="Cui H."/>
            <person name="Shi X."/>
        </authorList>
    </citation>
    <scope>NUCLEOTIDE SEQUENCE [LARGE SCALE GENOMIC DNA]</scope>
    <source>
        <strain evidence="2 3">Gai3-2</strain>
    </source>
</reference>
<feature type="transmembrane region" description="Helical" evidence="1">
    <location>
        <begin position="26"/>
        <end position="53"/>
    </location>
</feature>
<dbReference type="AlphaFoldDB" id="A0A7D5GAQ9"/>
<feature type="transmembrane region" description="Helical" evidence="1">
    <location>
        <begin position="132"/>
        <end position="152"/>
    </location>
</feature>
<dbReference type="EMBL" id="CP058529">
    <property type="protein sequence ID" value="QLG26832.1"/>
    <property type="molecule type" value="Genomic_DNA"/>
</dbReference>
<dbReference type="RefSeq" id="WP_179168407.1">
    <property type="nucleotide sequence ID" value="NZ_CP058529.1"/>
</dbReference>
<sequence length="168" mass="17803">MSNSSETASETESGGNSSRNITPRKLVIAGGAGFVGILAMLPFFAVAYTFGALTPVAFASLSELVGISTTSPWAFPVGVILFVGAGMTMLPILFVSLAGFLPPERSLGLRGVAFATIVWTGFFFAFEIDQSGVTFWVFVVTTLLAHFAYGYVLGSLFGRYARVPSYDV</sequence>
<dbReference type="KEGG" id="halg:HUG10_04430"/>
<keyword evidence="3" id="KW-1185">Reference proteome</keyword>
<keyword evidence="1" id="KW-0472">Membrane</keyword>
<proteinExistence type="predicted"/>
<feature type="transmembrane region" description="Helical" evidence="1">
    <location>
        <begin position="107"/>
        <end position="126"/>
    </location>
</feature>
<organism evidence="2 3">
    <name type="scientific">Halorarum halophilum</name>
    <dbReference type="NCBI Taxonomy" id="2743090"/>
    <lineage>
        <taxon>Archaea</taxon>
        <taxon>Methanobacteriati</taxon>
        <taxon>Methanobacteriota</taxon>
        <taxon>Stenosarchaea group</taxon>
        <taxon>Halobacteria</taxon>
        <taxon>Halobacteriales</taxon>
        <taxon>Haloferacaceae</taxon>
        <taxon>Halorarum</taxon>
    </lineage>
</organism>
<evidence type="ECO:0008006" key="4">
    <source>
        <dbReference type="Google" id="ProtNLM"/>
    </source>
</evidence>
<accession>A0A7D5GAQ9</accession>
<feature type="transmembrane region" description="Helical" evidence="1">
    <location>
        <begin position="73"/>
        <end position="95"/>
    </location>
</feature>
<dbReference type="InterPro" id="IPR046739">
    <property type="entry name" value="DUF6789"/>
</dbReference>
<protein>
    <recommendedName>
        <fullName evidence="4">Cytochrome C oxidase subunit I</fullName>
    </recommendedName>
</protein>